<dbReference type="Pfam" id="PF01790">
    <property type="entry name" value="LGT"/>
    <property type="match status" value="1"/>
</dbReference>
<dbReference type="STRING" id="546269.HMPREF0389_00300"/>
<dbReference type="eggNOG" id="COG0682">
    <property type="taxonomic scope" value="Bacteria"/>
</dbReference>
<evidence type="ECO:0000256" key="1">
    <source>
        <dbReference type="ARBA" id="ARBA00007150"/>
    </source>
</evidence>
<feature type="binding site" evidence="7">
    <location>
        <position position="130"/>
    </location>
    <ligand>
        <name>a 1,2-diacyl-sn-glycero-3-phospho-(1'-sn-glycerol)</name>
        <dbReference type="ChEBI" id="CHEBI:64716"/>
    </ligand>
</feature>
<dbReference type="EC" id="2.5.1.145" evidence="7"/>
<feature type="transmembrane region" description="Helical" evidence="7">
    <location>
        <begin position="184"/>
        <end position="203"/>
    </location>
</feature>
<gene>
    <name evidence="7 8" type="primary">lgt</name>
    <name evidence="8" type="ordered locus">HMPREF0389_00300</name>
</gene>
<comment type="function">
    <text evidence="7">Catalyzes the transfer of the diacylglyceryl group from phosphatidylglycerol to the sulfhydryl group of the N-terminal cysteine of a prolipoprotein, the first step in the formation of mature lipoproteins.</text>
</comment>
<dbReference type="EMBL" id="CP002390">
    <property type="protein sequence ID" value="EFE28385.1"/>
    <property type="molecule type" value="Genomic_DNA"/>
</dbReference>
<keyword evidence="6 7" id="KW-0472">Membrane</keyword>
<dbReference type="UniPathway" id="UPA00664"/>
<evidence type="ECO:0000256" key="3">
    <source>
        <dbReference type="ARBA" id="ARBA00022679"/>
    </source>
</evidence>
<comment type="subcellular location">
    <subcellularLocation>
        <location evidence="7">Cell membrane</location>
        <topology evidence="7">Multi-pass membrane protein</topology>
    </subcellularLocation>
</comment>
<dbReference type="InterPro" id="IPR001640">
    <property type="entry name" value="Lgt"/>
</dbReference>
<dbReference type="PROSITE" id="PS01311">
    <property type="entry name" value="LGT"/>
    <property type="match status" value="1"/>
</dbReference>
<dbReference type="HAMAP" id="MF_01147">
    <property type="entry name" value="Lgt"/>
    <property type="match status" value="1"/>
</dbReference>
<evidence type="ECO:0000256" key="7">
    <source>
        <dbReference type="HAMAP-Rule" id="MF_01147"/>
    </source>
</evidence>
<feature type="transmembrane region" description="Helical" evidence="7">
    <location>
        <begin position="215"/>
        <end position="236"/>
    </location>
</feature>
<keyword evidence="5 7" id="KW-1133">Transmembrane helix</keyword>
<evidence type="ECO:0000313" key="8">
    <source>
        <dbReference type="EMBL" id="EFE28385.1"/>
    </source>
</evidence>
<organism evidence="8 9">
    <name type="scientific">Filifactor alocis (strain ATCC 35896 / CCUG 47790 / D40 B5)</name>
    <name type="common">Fusobacterium alocis</name>
    <dbReference type="NCBI Taxonomy" id="546269"/>
    <lineage>
        <taxon>Bacteria</taxon>
        <taxon>Bacillati</taxon>
        <taxon>Bacillota</taxon>
        <taxon>Clostridia</taxon>
        <taxon>Peptostreptococcales</taxon>
        <taxon>Filifactoraceae</taxon>
        <taxon>Filifactor</taxon>
    </lineage>
</organism>
<reference evidence="9" key="1">
    <citation type="submission" date="2010-12" db="EMBL/GenBank/DDBJ databases">
        <title>The genome sequence of Filifactor alocis strain ATCC 35896.</title>
        <authorList>
            <consortium name="The Broad Institute Genome Sequencing Platform"/>
            <person name="Ward D."/>
            <person name="Earl A."/>
            <person name="Feldgarden M."/>
            <person name="Young S.K."/>
            <person name="Gargeya S."/>
            <person name="Zeng Q."/>
            <person name="Alvarado L."/>
            <person name="Berlin A."/>
            <person name="Bochicchio J."/>
            <person name="Chapman S.B."/>
            <person name="Chen Z."/>
            <person name="Freedman E."/>
            <person name="Gellesch M."/>
            <person name="Goldberg J."/>
            <person name="Griggs A."/>
            <person name="Gujja S."/>
            <person name="Heilman E."/>
            <person name="Heiman D."/>
            <person name="Howarth C."/>
            <person name="Mehta T."/>
            <person name="Neiman D."/>
            <person name="Pearson M."/>
            <person name="Roberts A."/>
            <person name="Saif S."/>
            <person name="Shea T."/>
            <person name="Shenoy N."/>
            <person name="Sisk P."/>
            <person name="Stolte C."/>
            <person name="Sykes S."/>
            <person name="White J."/>
            <person name="Yandava C."/>
            <person name="Izard J."/>
            <person name="Blanton J.M."/>
            <person name="Baranova O.V."/>
            <person name="Tanner A.C."/>
            <person name="Dewhirst F.E."/>
            <person name="Haas B."/>
            <person name="Nusbaum C."/>
            <person name="Birren B."/>
        </authorList>
    </citation>
    <scope>NUCLEOTIDE SEQUENCE [LARGE SCALE GENOMIC DNA]</scope>
    <source>
        <strain evidence="9">ATCC 35896 / D40 B5</strain>
    </source>
</reference>
<comment type="similarity">
    <text evidence="1 7">Belongs to the Lgt family.</text>
</comment>
<sequence>MDPVAFEIFGLEIRWYAIFITFAMLLGVFLVSKQGKKEGFVENDLMDIFLCAFPLSIIGARLYYVLFRYSVYKGDVLSMLNIRQGGLAIHGGLIGAFIGGYFIVRKYGLNLWKTLDLYVPYLALGQAIGRWGNFMNQEAHGGPTDLPWGIMIDGVRVHPTFLYESILDFVLFVFLIYIRKNKKFDGQMISIYLIVYSIGRFFIEGLRTDSLMIGSFKIAQTVSVVLIIVGFGIWIMRKNNELDGAYVKRC</sequence>
<evidence type="ECO:0000256" key="4">
    <source>
        <dbReference type="ARBA" id="ARBA00022692"/>
    </source>
</evidence>
<comment type="catalytic activity">
    <reaction evidence="7">
        <text>L-cysteinyl-[prolipoprotein] + a 1,2-diacyl-sn-glycero-3-phospho-(1'-sn-glycerol) = an S-1,2-diacyl-sn-glyceryl-L-cysteinyl-[prolipoprotein] + sn-glycerol 1-phosphate + H(+)</text>
        <dbReference type="Rhea" id="RHEA:56712"/>
        <dbReference type="Rhea" id="RHEA-COMP:14679"/>
        <dbReference type="Rhea" id="RHEA-COMP:14680"/>
        <dbReference type="ChEBI" id="CHEBI:15378"/>
        <dbReference type="ChEBI" id="CHEBI:29950"/>
        <dbReference type="ChEBI" id="CHEBI:57685"/>
        <dbReference type="ChEBI" id="CHEBI:64716"/>
        <dbReference type="ChEBI" id="CHEBI:140658"/>
        <dbReference type="EC" id="2.5.1.145"/>
    </reaction>
</comment>
<keyword evidence="3 7" id="KW-0808">Transferase</keyword>
<feature type="transmembrane region" description="Helical" evidence="7">
    <location>
        <begin position="87"/>
        <end position="104"/>
    </location>
</feature>
<dbReference type="RefSeq" id="WP_014262007.1">
    <property type="nucleotide sequence ID" value="NC_016630.1"/>
</dbReference>
<proteinExistence type="inferred from homology"/>
<keyword evidence="8" id="KW-0328">Glycosyltransferase</keyword>
<keyword evidence="2 7" id="KW-1003">Cell membrane</keyword>
<comment type="pathway">
    <text evidence="7">Protein modification; lipoprotein biosynthesis (diacylglyceryl transfer).</text>
</comment>
<protein>
    <recommendedName>
        <fullName evidence="7">Phosphatidylglycerol--prolipoprotein diacylglyceryl transferase</fullName>
        <ecNumber evidence="7">2.5.1.145</ecNumber>
    </recommendedName>
</protein>
<dbReference type="GO" id="GO:0042158">
    <property type="term" value="P:lipoprotein biosynthetic process"/>
    <property type="evidence" value="ECO:0007669"/>
    <property type="project" value="UniProtKB-UniRule"/>
</dbReference>
<feature type="transmembrane region" description="Helical" evidence="7">
    <location>
        <begin position="161"/>
        <end position="178"/>
    </location>
</feature>
<feature type="transmembrane region" description="Helical" evidence="7">
    <location>
        <begin position="44"/>
        <end position="67"/>
    </location>
</feature>
<accession>D6GRU4</accession>
<dbReference type="PANTHER" id="PTHR30589">
    <property type="entry name" value="PROLIPOPROTEIN DIACYLGLYCERYL TRANSFERASE"/>
    <property type="match status" value="1"/>
</dbReference>
<dbReference type="NCBIfam" id="TIGR00544">
    <property type="entry name" value="lgt"/>
    <property type="match status" value="1"/>
</dbReference>
<dbReference type="OrthoDB" id="871140at2"/>
<dbReference type="PATRIC" id="fig|546269.5.peg.355"/>
<name>D6GRU4_FILAD</name>
<evidence type="ECO:0000313" key="9">
    <source>
        <dbReference type="Proteomes" id="UP000007468"/>
    </source>
</evidence>
<dbReference type="KEGG" id="faa:HMPREF0389_00300"/>
<dbReference type="AlphaFoldDB" id="D6GRU4"/>
<dbReference type="Proteomes" id="UP000007468">
    <property type="component" value="Chromosome"/>
</dbReference>
<keyword evidence="9" id="KW-1185">Reference proteome</keyword>
<feature type="transmembrane region" description="Helical" evidence="7">
    <location>
        <begin position="13"/>
        <end position="32"/>
    </location>
</feature>
<evidence type="ECO:0000256" key="2">
    <source>
        <dbReference type="ARBA" id="ARBA00022475"/>
    </source>
</evidence>
<keyword evidence="4 7" id="KW-0812">Transmembrane</keyword>
<evidence type="ECO:0000256" key="6">
    <source>
        <dbReference type="ARBA" id="ARBA00023136"/>
    </source>
</evidence>
<dbReference type="PANTHER" id="PTHR30589:SF0">
    <property type="entry name" value="PHOSPHATIDYLGLYCEROL--PROLIPOPROTEIN DIACYLGLYCERYL TRANSFERASE"/>
    <property type="match status" value="1"/>
</dbReference>
<dbReference type="GO" id="GO:0008961">
    <property type="term" value="F:phosphatidylglycerol-prolipoprotein diacylglyceryl transferase activity"/>
    <property type="evidence" value="ECO:0007669"/>
    <property type="project" value="UniProtKB-UniRule"/>
</dbReference>
<evidence type="ECO:0000256" key="5">
    <source>
        <dbReference type="ARBA" id="ARBA00022989"/>
    </source>
</evidence>
<dbReference type="GO" id="GO:0005886">
    <property type="term" value="C:plasma membrane"/>
    <property type="evidence" value="ECO:0007669"/>
    <property type="project" value="UniProtKB-SubCell"/>
</dbReference>